<organism evidence="1 2">
    <name type="scientific">Caerostris darwini</name>
    <dbReference type="NCBI Taxonomy" id="1538125"/>
    <lineage>
        <taxon>Eukaryota</taxon>
        <taxon>Metazoa</taxon>
        <taxon>Ecdysozoa</taxon>
        <taxon>Arthropoda</taxon>
        <taxon>Chelicerata</taxon>
        <taxon>Arachnida</taxon>
        <taxon>Araneae</taxon>
        <taxon>Araneomorphae</taxon>
        <taxon>Entelegynae</taxon>
        <taxon>Araneoidea</taxon>
        <taxon>Araneidae</taxon>
        <taxon>Caerostris</taxon>
    </lineage>
</organism>
<proteinExistence type="predicted"/>
<comment type="caution">
    <text evidence="1">The sequence shown here is derived from an EMBL/GenBank/DDBJ whole genome shotgun (WGS) entry which is preliminary data.</text>
</comment>
<gene>
    <name evidence="1" type="ORF">CDAR_419801</name>
</gene>
<dbReference type="EMBL" id="BPLQ01000747">
    <property type="protein sequence ID" value="GIX74480.1"/>
    <property type="molecule type" value="Genomic_DNA"/>
</dbReference>
<evidence type="ECO:0000313" key="2">
    <source>
        <dbReference type="Proteomes" id="UP001054837"/>
    </source>
</evidence>
<dbReference type="AlphaFoldDB" id="A0AAV4MRI1"/>
<dbReference type="Proteomes" id="UP001054837">
    <property type="component" value="Unassembled WGS sequence"/>
</dbReference>
<dbReference type="InterPro" id="IPR052090">
    <property type="entry name" value="Cytolytic_pore-forming_toxin"/>
</dbReference>
<dbReference type="PANTHER" id="PTHR31594">
    <property type="entry name" value="AIG1-TYPE G DOMAIN-CONTAINING PROTEIN"/>
    <property type="match status" value="1"/>
</dbReference>
<evidence type="ECO:0000313" key="1">
    <source>
        <dbReference type="EMBL" id="GIX74480.1"/>
    </source>
</evidence>
<protein>
    <submittedName>
        <fullName evidence="1">Uncharacterized protein</fullName>
    </submittedName>
</protein>
<accession>A0AAV4MRI1</accession>
<dbReference type="PANTHER" id="PTHR31594:SF14">
    <property type="entry name" value="FIBRONECTIN TYPE-III DOMAIN-CONTAINING PROTEIN"/>
    <property type="match status" value="1"/>
</dbReference>
<sequence>MVATCDVGSLLYVLPMLLGRTYDMQHDTIGIDIFQQKDIDEAVKNPIVNPVVNSNYMTIEQTDEKRDFLGISGELGLKIAAGLVDIKGAGQYLRDTSNLENSVEILIKLTFTTLNMDLSPDAKPMTYWELLDPKSVGTHVVTSLSYGGEVYASVNFVAHKAEDFESIKGQILGSISKSGAFNAEAQGALEKLAQNISSKAKMEINYYATVPLDGVPTTIEGLVKLVQNFKDLVGKVNNGIGVALCAGLTPLEQYNDQFKFLKNQLLINALEQFSYYFDNLREAKALLITFISGLPNTVSKDYLNKIIDFSGRLTKTINVFYDVIGNLDLEKGSEQLSPAENAFDSNSAISGDKRYTKEIKKIMDEFTEKDDPYQPRGVYVHWGKSTCGNKASNPLFTGYATSFTDEGIGAGTKYLCLPETPNVNVDSDTTGLNMRTSKLGGVRYRNMSMFSGSGKNIEDKVAPCTVCETPLRPSVKMFAGVGVCPGDWVEEYTGYIVGNLNGKLRAEFACVDFNPDTYNITTKAARDPYIMPSMMGSSQEFSAGSSLPCVVCSK</sequence>
<name>A0AAV4MRI1_9ARAC</name>
<keyword evidence="2" id="KW-1185">Reference proteome</keyword>
<reference evidence="1 2" key="1">
    <citation type="submission" date="2021-06" db="EMBL/GenBank/DDBJ databases">
        <title>Caerostris darwini draft genome.</title>
        <authorList>
            <person name="Kono N."/>
            <person name="Arakawa K."/>
        </authorList>
    </citation>
    <scope>NUCLEOTIDE SEQUENCE [LARGE SCALE GENOMIC DNA]</scope>
</reference>